<evidence type="ECO:0000259" key="2">
    <source>
        <dbReference type="Pfam" id="PF24320"/>
    </source>
</evidence>
<dbReference type="HOGENOM" id="CLU_041623_1_0_1"/>
<keyword evidence="4" id="KW-1185">Reference proteome</keyword>
<feature type="signal peptide" evidence="1">
    <location>
        <begin position="1"/>
        <end position="25"/>
    </location>
</feature>
<accession>K3X193</accession>
<reference evidence="3" key="3">
    <citation type="submission" date="2015-02" db="UniProtKB">
        <authorList>
            <consortium name="EnsemblProtists"/>
        </authorList>
    </citation>
    <scope>IDENTIFICATION</scope>
    <source>
        <strain evidence="3">DAOM BR144</strain>
    </source>
</reference>
<dbReference type="VEuPathDB" id="FungiDB:PYU1_G010968"/>
<feature type="domain" description="DUF7492" evidence="2">
    <location>
        <begin position="190"/>
        <end position="254"/>
    </location>
</feature>
<organism evidence="3 4">
    <name type="scientific">Globisporangium ultimum (strain ATCC 200006 / CBS 805.95 / DAOM BR144)</name>
    <name type="common">Pythium ultimum</name>
    <dbReference type="NCBI Taxonomy" id="431595"/>
    <lineage>
        <taxon>Eukaryota</taxon>
        <taxon>Sar</taxon>
        <taxon>Stramenopiles</taxon>
        <taxon>Oomycota</taxon>
        <taxon>Peronosporomycetes</taxon>
        <taxon>Pythiales</taxon>
        <taxon>Pythiaceae</taxon>
        <taxon>Globisporangium</taxon>
    </lineage>
</organism>
<dbReference type="InterPro" id="IPR055915">
    <property type="entry name" value="DUF7492"/>
</dbReference>
<evidence type="ECO:0000313" key="3">
    <source>
        <dbReference type="EnsemblProtists" id="PYU1_T010992"/>
    </source>
</evidence>
<dbReference type="AlphaFoldDB" id="K3X193"/>
<keyword evidence="1" id="KW-0732">Signal</keyword>
<dbReference type="Proteomes" id="UP000019132">
    <property type="component" value="Unassembled WGS sequence"/>
</dbReference>
<name>K3X193_GLOUD</name>
<dbReference type="Pfam" id="PF24320">
    <property type="entry name" value="DUF7492"/>
    <property type="match status" value="1"/>
</dbReference>
<reference evidence="4" key="2">
    <citation type="submission" date="2010-04" db="EMBL/GenBank/DDBJ databases">
        <authorList>
            <person name="Buell R."/>
            <person name="Hamilton J."/>
            <person name="Hostetler J."/>
        </authorList>
    </citation>
    <scope>NUCLEOTIDE SEQUENCE [LARGE SCALE GENOMIC DNA]</scope>
    <source>
        <strain evidence="4">DAOM:BR144</strain>
    </source>
</reference>
<evidence type="ECO:0000256" key="1">
    <source>
        <dbReference type="SAM" id="SignalP"/>
    </source>
</evidence>
<proteinExistence type="predicted"/>
<evidence type="ECO:0000313" key="4">
    <source>
        <dbReference type="Proteomes" id="UP000019132"/>
    </source>
</evidence>
<protein>
    <recommendedName>
        <fullName evidence="2">DUF7492 domain-containing protein</fullName>
    </recommendedName>
</protein>
<feature type="chain" id="PRO_5003871748" description="DUF7492 domain-containing protein" evidence="1">
    <location>
        <begin position="26"/>
        <end position="258"/>
    </location>
</feature>
<dbReference type="EnsemblProtists" id="PYU1_T010992">
    <property type="protein sequence ID" value="PYU1_T010992"/>
    <property type="gene ID" value="PYU1_G010968"/>
</dbReference>
<dbReference type="STRING" id="431595.K3X193"/>
<dbReference type="eggNOG" id="ENOG502R8X4">
    <property type="taxonomic scope" value="Eukaryota"/>
</dbReference>
<sequence>MHFSRFVSVPAALLAAAIAVGLSSAHTWLDCLDHDHSVVFEHSAAWVFGGVKGNGLCEGYIRGYAGRGDVDINTKNTYKIARNDLSKPGIPLCEFTFDEGYGGARDANNATLTAKMSAKPGDTIYFAYLPNGHVAKDKWARKTEYGIYSSGIPGVELNFTTEFNETMLVDGTKHTYDDLNCGETYDRQGNPSNRAGDHIPCAGQMTIPEDTAPGRHQFVWAWKFYKGETDYNAPPNFIDYMYTSCFDVEVEPANTDGN</sequence>
<dbReference type="EMBL" id="GL376590">
    <property type="status" value="NOT_ANNOTATED_CDS"/>
    <property type="molecule type" value="Genomic_DNA"/>
</dbReference>
<reference evidence="4" key="1">
    <citation type="journal article" date="2010" name="Genome Biol.">
        <title>Genome sequence of the necrotrophic plant pathogen Pythium ultimum reveals original pathogenicity mechanisms and effector repertoire.</title>
        <authorList>
            <person name="Levesque C.A."/>
            <person name="Brouwer H."/>
            <person name="Cano L."/>
            <person name="Hamilton J.P."/>
            <person name="Holt C."/>
            <person name="Huitema E."/>
            <person name="Raffaele S."/>
            <person name="Robideau G.P."/>
            <person name="Thines M."/>
            <person name="Win J."/>
            <person name="Zerillo M.M."/>
            <person name="Beakes G.W."/>
            <person name="Boore J.L."/>
            <person name="Busam D."/>
            <person name="Dumas B."/>
            <person name="Ferriera S."/>
            <person name="Fuerstenberg S.I."/>
            <person name="Gachon C.M."/>
            <person name="Gaulin E."/>
            <person name="Govers F."/>
            <person name="Grenville-Briggs L."/>
            <person name="Horner N."/>
            <person name="Hostetler J."/>
            <person name="Jiang R.H."/>
            <person name="Johnson J."/>
            <person name="Krajaejun T."/>
            <person name="Lin H."/>
            <person name="Meijer H.J."/>
            <person name="Moore B."/>
            <person name="Morris P."/>
            <person name="Phuntmart V."/>
            <person name="Puiu D."/>
            <person name="Shetty J."/>
            <person name="Stajich J.E."/>
            <person name="Tripathy S."/>
            <person name="Wawra S."/>
            <person name="van West P."/>
            <person name="Whitty B.R."/>
            <person name="Coutinho P.M."/>
            <person name="Henrissat B."/>
            <person name="Martin F."/>
            <person name="Thomas P.D."/>
            <person name="Tyler B.M."/>
            <person name="De Vries R.P."/>
            <person name="Kamoun S."/>
            <person name="Yandell M."/>
            <person name="Tisserat N."/>
            <person name="Buell C.R."/>
        </authorList>
    </citation>
    <scope>NUCLEOTIDE SEQUENCE</scope>
    <source>
        <strain evidence="4">DAOM:BR144</strain>
    </source>
</reference>
<dbReference type="InParanoid" id="K3X193"/>